<dbReference type="Gene3D" id="1.10.10.10">
    <property type="entry name" value="Winged helix-like DNA-binding domain superfamily/Winged helix DNA-binding domain"/>
    <property type="match status" value="1"/>
</dbReference>
<dbReference type="Pfam" id="PF00583">
    <property type="entry name" value="Acetyltransf_1"/>
    <property type="match status" value="1"/>
</dbReference>
<dbReference type="PROSITE" id="PS50995">
    <property type="entry name" value="HTH_MARR_2"/>
    <property type="match status" value="1"/>
</dbReference>
<sequence>MSDTAQLAPTIEAVRAFNRFYTSLIGALDYEGRLGTPYSLTEARVLYELNHAADLPVPRLRHTVRAEAAHLSRVLTRLEKAGLITRAPLAADLRVQVARLTDNGRTAAALLEERSQQAVTDLVGRLGDSQRHRLGEALRAVTDILTHPRLGVIALRRPAPGDLGWVVQRNAAVYAEEFGWNGEYEALVARIVADFAAEHDPSREAAWIAQFEGEPVGCVFCVQDSAPQTARLRLLLVEPSARGHGIGDRLVRECVEFARKAGYRELVLWTNDVLHAARKIYQRAGFELVAEKPHRSFGQDLVGEDWRLVL</sequence>
<dbReference type="SUPFAM" id="SSF46785">
    <property type="entry name" value="Winged helix' DNA-binding domain"/>
    <property type="match status" value="1"/>
</dbReference>
<dbReference type="SUPFAM" id="SSF55729">
    <property type="entry name" value="Acyl-CoA N-acyltransferases (Nat)"/>
    <property type="match status" value="1"/>
</dbReference>
<name>A0ABT5ZU12_9ACTN</name>
<dbReference type="PROSITE" id="PS51186">
    <property type="entry name" value="GNAT"/>
    <property type="match status" value="1"/>
</dbReference>
<dbReference type="Gene3D" id="3.40.630.30">
    <property type="match status" value="1"/>
</dbReference>
<comment type="caution">
    <text evidence="4">The sequence shown here is derived from an EMBL/GenBank/DDBJ whole genome shotgun (WGS) entry which is preliminary data.</text>
</comment>
<dbReference type="InterPro" id="IPR036388">
    <property type="entry name" value="WH-like_DNA-bd_sf"/>
</dbReference>
<dbReference type="EMBL" id="JARJBC010000025">
    <property type="protein sequence ID" value="MDF3293322.1"/>
    <property type="molecule type" value="Genomic_DNA"/>
</dbReference>
<dbReference type="PANTHER" id="PTHR13947">
    <property type="entry name" value="GNAT FAMILY N-ACETYLTRANSFERASE"/>
    <property type="match status" value="1"/>
</dbReference>
<dbReference type="InterPro" id="IPR050769">
    <property type="entry name" value="NAT_camello-type"/>
</dbReference>
<proteinExistence type="predicted"/>
<gene>
    <name evidence="4" type="ORF">P3G67_29755</name>
</gene>
<dbReference type="InterPro" id="IPR000182">
    <property type="entry name" value="GNAT_dom"/>
</dbReference>
<accession>A0ABT5ZU12</accession>
<evidence type="ECO:0000313" key="5">
    <source>
        <dbReference type="Proteomes" id="UP001216579"/>
    </source>
</evidence>
<reference evidence="4 5" key="1">
    <citation type="submission" date="2023-03" db="EMBL/GenBank/DDBJ databases">
        <title>Draft genome sequence of Streptomyces sp. RB6PN23 isolated from peat swamp forest in Thailand.</title>
        <authorList>
            <person name="Klaysubun C."/>
            <person name="Duangmal K."/>
        </authorList>
    </citation>
    <scope>NUCLEOTIDE SEQUENCE [LARGE SCALE GENOMIC DNA]</scope>
    <source>
        <strain evidence="4 5">RB6PN23</strain>
    </source>
</reference>
<keyword evidence="1" id="KW-0808">Transferase</keyword>
<evidence type="ECO:0000259" key="2">
    <source>
        <dbReference type="PROSITE" id="PS50995"/>
    </source>
</evidence>
<evidence type="ECO:0000259" key="3">
    <source>
        <dbReference type="PROSITE" id="PS51186"/>
    </source>
</evidence>
<keyword evidence="5" id="KW-1185">Reference proteome</keyword>
<dbReference type="InterPro" id="IPR016181">
    <property type="entry name" value="Acyl_CoA_acyltransferase"/>
</dbReference>
<feature type="domain" description="N-acetyltransferase" evidence="3">
    <location>
        <begin position="153"/>
        <end position="310"/>
    </location>
</feature>
<dbReference type="InterPro" id="IPR000835">
    <property type="entry name" value="HTH_MarR-typ"/>
</dbReference>
<dbReference type="PANTHER" id="PTHR13947:SF37">
    <property type="entry name" value="LD18367P"/>
    <property type="match status" value="1"/>
</dbReference>
<dbReference type="InterPro" id="IPR036390">
    <property type="entry name" value="WH_DNA-bd_sf"/>
</dbReference>
<dbReference type="Proteomes" id="UP001216579">
    <property type="component" value="Unassembled WGS sequence"/>
</dbReference>
<feature type="domain" description="HTH marR-type" evidence="2">
    <location>
        <begin position="10"/>
        <end position="143"/>
    </location>
</feature>
<protein>
    <submittedName>
        <fullName evidence="4">Helix-turn-helix domain-containing GNAT family N-acetyltransferase</fullName>
    </submittedName>
</protein>
<dbReference type="Pfam" id="PF01047">
    <property type="entry name" value="MarR"/>
    <property type="match status" value="1"/>
</dbReference>
<evidence type="ECO:0000313" key="4">
    <source>
        <dbReference type="EMBL" id="MDF3293322.1"/>
    </source>
</evidence>
<dbReference type="RefSeq" id="WP_276096255.1">
    <property type="nucleotide sequence ID" value="NZ_JARJBC010000025.1"/>
</dbReference>
<organism evidence="4 5">
    <name type="scientific">Streptomyces silvisoli</name>
    <dbReference type="NCBI Taxonomy" id="3034235"/>
    <lineage>
        <taxon>Bacteria</taxon>
        <taxon>Bacillati</taxon>
        <taxon>Actinomycetota</taxon>
        <taxon>Actinomycetes</taxon>
        <taxon>Kitasatosporales</taxon>
        <taxon>Streptomycetaceae</taxon>
        <taxon>Streptomyces</taxon>
    </lineage>
</organism>
<dbReference type="SMART" id="SM00347">
    <property type="entry name" value="HTH_MARR"/>
    <property type="match status" value="1"/>
</dbReference>
<evidence type="ECO:0000256" key="1">
    <source>
        <dbReference type="ARBA" id="ARBA00022679"/>
    </source>
</evidence>
<dbReference type="CDD" id="cd04301">
    <property type="entry name" value="NAT_SF"/>
    <property type="match status" value="1"/>
</dbReference>